<sequence length="46" mass="5104">MQRKKRLSFLAGLLVIFTLFGCNALQEDCAQNNTGILTVTNDTNDD</sequence>
<evidence type="ECO:0000313" key="1">
    <source>
        <dbReference type="EMBL" id="GAH75156.1"/>
    </source>
</evidence>
<accession>X1HYC0</accession>
<protein>
    <submittedName>
        <fullName evidence="1">Uncharacterized protein</fullName>
    </submittedName>
</protein>
<reference evidence="1" key="1">
    <citation type="journal article" date="2014" name="Front. Microbiol.">
        <title>High frequency of phylogenetically diverse reductive dehalogenase-homologous genes in deep subseafloor sedimentary metagenomes.</title>
        <authorList>
            <person name="Kawai M."/>
            <person name="Futagami T."/>
            <person name="Toyoda A."/>
            <person name="Takaki Y."/>
            <person name="Nishi S."/>
            <person name="Hori S."/>
            <person name="Arai W."/>
            <person name="Tsubouchi T."/>
            <person name="Morono Y."/>
            <person name="Uchiyama I."/>
            <person name="Ito T."/>
            <person name="Fujiyama A."/>
            <person name="Inagaki F."/>
            <person name="Takami H."/>
        </authorList>
    </citation>
    <scope>NUCLEOTIDE SEQUENCE</scope>
    <source>
        <strain evidence="1">Expedition CK06-06</strain>
    </source>
</reference>
<feature type="non-terminal residue" evidence="1">
    <location>
        <position position="46"/>
    </location>
</feature>
<proteinExistence type="predicted"/>
<organism evidence="1">
    <name type="scientific">marine sediment metagenome</name>
    <dbReference type="NCBI Taxonomy" id="412755"/>
    <lineage>
        <taxon>unclassified sequences</taxon>
        <taxon>metagenomes</taxon>
        <taxon>ecological metagenomes</taxon>
    </lineage>
</organism>
<comment type="caution">
    <text evidence="1">The sequence shown here is derived from an EMBL/GenBank/DDBJ whole genome shotgun (WGS) entry which is preliminary data.</text>
</comment>
<dbReference type="PROSITE" id="PS51257">
    <property type="entry name" value="PROKAR_LIPOPROTEIN"/>
    <property type="match status" value="1"/>
</dbReference>
<name>X1HYC0_9ZZZZ</name>
<dbReference type="AlphaFoldDB" id="X1HYC0"/>
<dbReference type="EMBL" id="BARU01027555">
    <property type="protein sequence ID" value="GAH75156.1"/>
    <property type="molecule type" value="Genomic_DNA"/>
</dbReference>
<gene>
    <name evidence="1" type="ORF">S03H2_44108</name>
</gene>